<dbReference type="OrthoDB" id="441890at2759"/>
<sequence>MSPNNHDNNTDGLPSSLPAEESPARISRILATSLVARCRSLLAELDAFQALLVETQRNPQVVEVRSLKSSVLSELRTLEKLEAQVKVIPVEDEDENGTGTADGESDDAARRLVHALRSSNLPFYEAVWGIAKNTCQGLLAFGKRFYWGGEGEGEGEGGDDKGKKGKGKGKGGGGHGGGGDRRVGKDKRKSVFVDIIADDGEEWVKVSTISESRLLFEMAKKGWEADSESEDDGEARTVLRNCDGDDDDDDDDEIELIKLASDLRKAADATRVKYKHPRLRFVIPKIEEGSSEIDGLLKIIRGYGIRVDCGEKAYAVSGQEGLSHLLPKPFKRFTSPLNVDCTLLLAAVSDLSHYKNITQSPEHHKAINRQIAVEHERPLLPTELWPAMGANELVCVEEAARRMKEIVTIIGTDTEKLRMQILTGEAPFNECSREELIQKYQELSDYEIPAQWKIPVKTVEAQSVIAAATDSAKLPPVYHKVAENLSDINYSVFLYGWAAGLATISSNRTVVKEIESIVEKHRDGDEHLEGPLIWVCDTARSLIGKEKGRKD</sequence>
<feature type="region of interest" description="Disordered" evidence="1">
    <location>
        <begin position="152"/>
        <end position="184"/>
    </location>
</feature>
<keyword evidence="4" id="KW-1185">Reference proteome</keyword>
<feature type="domain" description="DUF1308" evidence="2">
    <location>
        <begin position="337"/>
        <end position="423"/>
    </location>
</feature>
<dbReference type="VEuPathDB" id="FungiDB:ASPCADRAFT_209832"/>
<evidence type="ECO:0000256" key="1">
    <source>
        <dbReference type="SAM" id="MobiDB-lite"/>
    </source>
</evidence>
<dbReference type="OMA" id="VCDTARS"/>
<dbReference type="STRING" id="602072.A0A1R3RFK1"/>
<evidence type="ECO:0000313" key="4">
    <source>
        <dbReference type="Proteomes" id="UP000188318"/>
    </source>
</evidence>
<dbReference type="Proteomes" id="UP000188318">
    <property type="component" value="Unassembled WGS sequence"/>
</dbReference>
<dbReference type="PANTHER" id="PTHR13379:SF0">
    <property type="entry name" value="UPF0415 PROTEIN C7ORF25"/>
    <property type="match status" value="1"/>
</dbReference>
<gene>
    <name evidence="3" type="ORF">ASPCADRAFT_209832</name>
</gene>
<name>A0A1R3RFK1_ASPC5</name>
<evidence type="ECO:0000313" key="3">
    <source>
        <dbReference type="EMBL" id="OOF93244.1"/>
    </source>
</evidence>
<accession>A0A1R3RFK1</accession>
<reference evidence="4" key="1">
    <citation type="journal article" date="2017" name="Genome Biol.">
        <title>Comparative genomics reveals high biological diversity and specific adaptations in the industrially and medically important fungal genus Aspergillus.</title>
        <authorList>
            <person name="de Vries R.P."/>
            <person name="Riley R."/>
            <person name="Wiebenga A."/>
            <person name="Aguilar-Osorio G."/>
            <person name="Amillis S."/>
            <person name="Uchima C.A."/>
            <person name="Anderluh G."/>
            <person name="Asadollahi M."/>
            <person name="Askin M."/>
            <person name="Barry K."/>
            <person name="Battaglia E."/>
            <person name="Bayram O."/>
            <person name="Benocci T."/>
            <person name="Braus-Stromeyer S.A."/>
            <person name="Caldana C."/>
            <person name="Canovas D."/>
            <person name="Cerqueira G.C."/>
            <person name="Chen F."/>
            <person name="Chen W."/>
            <person name="Choi C."/>
            <person name="Clum A."/>
            <person name="Dos Santos R.A."/>
            <person name="Damasio A.R."/>
            <person name="Diallinas G."/>
            <person name="Emri T."/>
            <person name="Fekete E."/>
            <person name="Flipphi M."/>
            <person name="Freyberg S."/>
            <person name="Gallo A."/>
            <person name="Gournas C."/>
            <person name="Habgood R."/>
            <person name="Hainaut M."/>
            <person name="Harispe M.L."/>
            <person name="Henrissat B."/>
            <person name="Hilden K.S."/>
            <person name="Hope R."/>
            <person name="Hossain A."/>
            <person name="Karabika E."/>
            <person name="Karaffa L."/>
            <person name="Karanyi Z."/>
            <person name="Krasevec N."/>
            <person name="Kuo A."/>
            <person name="Kusch H."/>
            <person name="LaButti K."/>
            <person name="Lagendijk E.L."/>
            <person name="Lapidus A."/>
            <person name="Levasseur A."/>
            <person name="Lindquist E."/>
            <person name="Lipzen A."/>
            <person name="Logrieco A.F."/>
            <person name="MacCabe A."/>
            <person name="Maekelae M.R."/>
            <person name="Malavazi I."/>
            <person name="Melin P."/>
            <person name="Meyer V."/>
            <person name="Mielnichuk N."/>
            <person name="Miskei M."/>
            <person name="Molnar A.P."/>
            <person name="Mule G."/>
            <person name="Ngan C.Y."/>
            <person name="Orejas M."/>
            <person name="Orosz E."/>
            <person name="Ouedraogo J.P."/>
            <person name="Overkamp K.M."/>
            <person name="Park H.-S."/>
            <person name="Perrone G."/>
            <person name="Piumi F."/>
            <person name="Punt P.J."/>
            <person name="Ram A.F."/>
            <person name="Ramon A."/>
            <person name="Rauscher S."/>
            <person name="Record E."/>
            <person name="Riano-Pachon D.M."/>
            <person name="Robert V."/>
            <person name="Roehrig J."/>
            <person name="Ruller R."/>
            <person name="Salamov A."/>
            <person name="Salih N.S."/>
            <person name="Samson R.A."/>
            <person name="Sandor E."/>
            <person name="Sanguinetti M."/>
            <person name="Schuetze T."/>
            <person name="Sepcic K."/>
            <person name="Shelest E."/>
            <person name="Sherlock G."/>
            <person name="Sophianopoulou V."/>
            <person name="Squina F.M."/>
            <person name="Sun H."/>
            <person name="Susca A."/>
            <person name="Todd R.B."/>
            <person name="Tsang A."/>
            <person name="Unkles S.E."/>
            <person name="van de Wiele N."/>
            <person name="van Rossen-Uffink D."/>
            <person name="Oliveira J.V."/>
            <person name="Vesth T.C."/>
            <person name="Visser J."/>
            <person name="Yu J.-H."/>
            <person name="Zhou M."/>
            <person name="Andersen M.R."/>
            <person name="Archer D.B."/>
            <person name="Baker S.E."/>
            <person name="Benoit I."/>
            <person name="Brakhage A.A."/>
            <person name="Braus G.H."/>
            <person name="Fischer R."/>
            <person name="Frisvad J.C."/>
            <person name="Goldman G.H."/>
            <person name="Houbraken J."/>
            <person name="Oakley B."/>
            <person name="Pocsi I."/>
            <person name="Scazzocchio C."/>
            <person name="Seiboth B."/>
            <person name="vanKuyk P.A."/>
            <person name="Wortman J."/>
            <person name="Dyer P.S."/>
            <person name="Grigoriev I.V."/>
        </authorList>
    </citation>
    <scope>NUCLEOTIDE SEQUENCE [LARGE SCALE GENOMIC DNA]</scope>
    <source>
        <strain evidence="4">ITEM 5010</strain>
    </source>
</reference>
<feature type="compositionally biased region" description="Polar residues" evidence="1">
    <location>
        <begin position="1"/>
        <end position="13"/>
    </location>
</feature>
<proteinExistence type="predicted"/>
<organism evidence="3 4">
    <name type="scientific">Aspergillus carbonarius (strain ITEM 5010)</name>
    <dbReference type="NCBI Taxonomy" id="602072"/>
    <lineage>
        <taxon>Eukaryota</taxon>
        <taxon>Fungi</taxon>
        <taxon>Dikarya</taxon>
        <taxon>Ascomycota</taxon>
        <taxon>Pezizomycotina</taxon>
        <taxon>Eurotiomycetes</taxon>
        <taxon>Eurotiomycetidae</taxon>
        <taxon>Eurotiales</taxon>
        <taxon>Aspergillaceae</taxon>
        <taxon>Aspergillus</taxon>
        <taxon>Aspergillus subgen. Circumdati</taxon>
    </lineage>
</organism>
<dbReference type="AlphaFoldDB" id="A0A1R3RFK1"/>
<dbReference type="EMBL" id="KV907505">
    <property type="protein sequence ID" value="OOF93244.1"/>
    <property type="molecule type" value="Genomic_DNA"/>
</dbReference>
<protein>
    <recommendedName>
        <fullName evidence="2">DUF1308 domain-containing protein</fullName>
    </recommendedName>
</protein>
<evidence type="ECO:0000259" key="2">
    <source>
        <dbReference type="Pfam" id="PF07000"/>
    </source>
</evidence>
<dbReference type="PANTHER" id="PTHR13379">
    <property type="entry name" value="UNCHARACTERIZED DUF1308"/>
    <property type="match status" value="1"/>
</dbReference>
<dbReference type="Pfam" id="PF07000">
    <property type="entry name" value="DUF1308"/>
    <property type="match status" value="1"/>
</dbReference>
<dbReference type="InterPro" id="IPR010733">
    <property type="entry name" value="DUF1308"/>
</dbReference>
<feature type="region of interest" description="Disordered" evidence="1">
    <location>
        <begin position="1"/>
        <end position="20"/>
    </location>
</feature>
<feature type="region of interest" description="Disordered" evidence="1">
    <location>
        <begin position="225"/>
        <end position="246"/>
    </location>
</feature>